<dbReference type="Pfam" id="PF13456">
    <property type="entry name" value="RVT_3"/>
    <property type="match status" value="1"/>
</dbReference>
<dbReference type="GO" id="GO:0004523">
    <property type="term" value="F:RNA-DNA hybrid ribonuclease activity"/>
    <property type="evidence" value="ECO:0007669"/>
    <property type="project" value="InterPro"/>
</dbReference>
<evidence type="ECO:0000313" key="3">
    <source>
        <dbReference type="RefSeq" id="XP_027118661.1"/>
    </source>
</evidence>
<dbReference type="Proteomes" id="UP001652660">
    <property type="component" value="Chromosome 3c"/>
</dbReference>
<dbReference type="RefSeq" id="XP_027118661.1">
    <property type="nucleotide sequence ID" value="XM_027262860.1"/>
</dbReference>
<dbReference type="InterPro" id="IPR012337">
    <property type="entry name" value="RNaseH-like_sf"/>
</dbReference>
<protein>
    <recommendedName>
        <fullName evidence="1">RNase H type-1 domain-containing protein</fullName>
    </recommendedName>
</protein>
<keyword evidence="2" id="KW-1185">Reference proteome</keyword>
<name>A0A6P6WVG8_COFAR</name>
<dbReference type="PANTHER" id="PTHR47074:SF11">
    <property type="entry name" value="REVERSE TRANSCRIPTASE-LIKE PROTEIN"/>
    <property type="match status" value="1"/>
</dbReference>
<accession>A0A6P6WVG8</accession>
<feature type="domain" description="RNase H type-1" evidence="1">
    <location>
        <begin position="93"/>
        <end position="186"/>
    </location>
</feature>
<dbReference type="InterPro" id="IPR002156">
    <property type="entry name" value="RNaseH_domain"/>
</dbReference>
<reference evidence="2" key="1">
    <citation type="journal article" date="2025" name="Foods">
        <title>Unveiling the Microbial Signatures of Arabica Coffee Cherries: Insights into Ripeness Specific Diversity, Functional Traits, and Implications for Quality and Safety.</title>
        <authorList>
            <consortium name="RefSeq"/>
            <person name="Tenea G.N."/>
            <person name="Cifuentes V."/>
            <person name="Reyes P."/>
            <person name="Cevallos-Vallejos M."/>
        </authorList>
    </citation>
    <scope>NUCLEOTIDE SEQUENCE [LARGE SCALE GENOMIC DNA]</scope>
</reference>
<dbReference type="AlphaFoldDB" id="A0A6P6WVG8"/>
<proteinExistence type="predicted"/>
<dbReference type="SUPFAM" id="SSF53098">
    <property type="entry name" value="Ribonuclease H-like"/>
    <property type="match status" value="1"/>
</dbReference>
<dbReference type="InterPro" id="IPR036397">
    <property type="entry name" value="RNaseH_sf"/>
</dbReference>
<dbReference type="CDD" id="cd06222">
    <property type="entry name" value="RNase_H_like"/>
    <property type="match status" value="1"/>
</dbReference>
<evidence type="ECO:0000313" key="2">
    <source>
        <dbReference type="Proteomes" id="UP001652660"/>
    </source>
</evidence>
<dbReference type="GO" id="GO:0003676">
    <property type="term" value="F:nucleic acid binding"/>
    <property type="evidence" value="ECO:0007669"/>
    <property type="project" value="InterPro"/>
</dbReference>
<dbReference type="PANTHER" id="PTHR47074">
    <property type="entry name" value="BNAC02G40300D PROTEIN"/>
    <property type="match status" value="1"/>
</dbReference>
<dbReference type="InterPro" id="IPR044730">
    <property type="entry name" value="RNase_H-like_dom_plant"/>
</dbReference>
<reference evidence="3" key="2">
    <citation type="submission" date="2025-08" db="UniProtKB">
        <authorList>
            <consortium name="RefSeq"/>
        </authorList>
    </citation>
    <scope>IDENTIFICATION</scope>
    <source>
        <tissue evidence="3">Leaves</tissue>
    </source>
</reference>
<organism evidence="2 3">
    <name type="scientific">Coffea arabica</name>
    <name type="common">Arabian coffee</name>
    <dbReference type="NCBI Taxonomy" id="13443"/>
    <lineage>
        <taxon>Eukaryota</taxon>
        <taxon>Viridiplantae</taxon>
        <taxon>Streptophyta</taxon>
        <taxon>Embryophyta</taxon>
        <taxon>Tracheophyta</taxon>
        <taxon>Spermatophyta</taxon>
        <taxon>Magnoliopsida</taxon>
        <taxon>eudicotyledons</taxon>
        <taxon>Gunneridae</taxon>
        <taxon>Pentapetalae</taxon>
        <taxon>asterids</taxon>
        <taxon>lamiids</taxon>
        <taxon>Gentianales</taxon>
        <taxon>Rubiaceae</taxon>
        <taxon>Ixoroideae</taxon>
        <taxon>Gardenieae complex</taxon>
        <taxon>Bertiereae - Coffeeae clade</taxon>
        <taxon>Coffeeae</taxon>
        <taxon>Coffea</taxon>
    </lineage>
</organism>
<dbReference type="GeneID" id="113735890"/>
<sequence length="186" mass="21869">MALVRWDCIKDKQHNLWLWWENATQSTTKDHGPDRINLTINIFWQFWKARNKKVFEDGSLNPHRIVMKAQEEWMEYEQDGPRNCGKNWKGMIMRAKGIVNQYKGAASKEEALAIRNAMLMAKHVGWNKIIVHSDSKSVVDQINRSNDYDFNIATILEDVQELRAHFERCRFVFIPRSKNEIGHALA</sequence>
<evidence type="ECO:0000259" key="1">
    <source>
        <dbReference type="Pfam" id="PF13456"/>
    </source>
</evidence>
<dbReference type="Gene3D" id="3.30.420.10">
    <property type="entry name" value="Ribonuclease H-like superfamily/Ribonuclease H"/>
    <property type="match status" value="1"/>
</dbReference>
<dbReference type="OrthoDB" id="1906820at2759"/>
<dbReference type="InterPro" id="IPR052929">
    <property type="entry name" value="RNase_H-like_EbsB-rel"/>
</dbReference>
<gene>
    <name evidence="3" type="primary">LOC113735890</name>
</gene>